<evidence type="ECO:0000313" key="1">
    <source>
        <dbReference type="EMBL" id="DAE31985.1"/>
    </source>
</evidence>
<accession>A0A8S5RLK4</accession>
<organism evidence="1">
    <name type="scientific">virus sp. ctReX5</name>
    <dbReference type="NCBI Taxonomy" id="2825818"/>
    <lineage>
        <taxon>Viruses</taxon>
    </lineage>
</organism>
<sequence length="41" mass="4940">MLRGVFNIVHYILINRNIPQFDDVSHEILILYNSLYIHINK</sequence>
<dbReference type="EMBL" id="BK059114">
    <property type="protein sequence ID" value="DAE31985.1"/>
    <property type="molecule type" value="Genomic_DNA"/>
</dbReference>
<proteinExistence type="predicted"/>
<name>A0A8S5RLK4_9VIRU</name>
<protein>
    <submittedName>
        <fullName evidence="1">Uncharacterized protein</fullName>
    </submittedName>
</protein>
<reference evidence="1" key="1">
    <citation type="journal article" date="2021" name="Proc. Natl. Acad. Sci. U.S.A.">
        <title>A Catalog of Tens of Thousands of Viruses from Human Metagenomes Reveals Hidden Associations with Chronic Diseases.</title>
        <authorList>
            <person name="Tisza M.J."/>
            <person name="Buck C.B."/>
        </authorList>
    </citation>
    <scope>NUCLEOTIDE SEQUENCE</scope>
    <source>
        <strain evidence="1">CtReX5</strain>
    </source>
</reference>